<sequence>MLLPKLKLKIKARKYISPSTISSYFGRSLMKSCARNEETILEWSNICDNVLSELADLINCSFFHPIQFGVGQLPDEQQDRELLIDVGWNVGGEPLFPFFSLLFGLISSLLQCSVLFRLF</sequence>
<evidence type="ECO:0000313" key="2">
    <source>
        <dbReference type="Proteomes" id="UP000499080"/>
    </source>
</evidence>
<dbReference type="Proteomes" id="UP000499080">
    <property type="component" value="Unassembled WGS sequence"/>
</dbReference>
<gene>
    <name evidence="1" type="ORF">AVEN_14786_1</name>
</gene>
<evidence type="ECO:0000313" key="1">
    <source>
        <dbReference type="EMBL" id="GBM40861.1"/>
    </source>
</evidence>
<organism evidence="1 2">
    <name type="scientific">Araneus ventricosus</name>
    <name type="common">Orbweaver spider</name>
    <name type="synonym">Epeira ventricosa</name>
    <dbReference type="NCBI Taxonomy" id="182803"/>
    <lineage>
        <taxon>Eukaryota</taxon>
        <taxon>Metazoa</taxon>
        <taxon>Ecdysozoa</taxon>
        <taxon>Arthropoda</taxon>
        <taxon>Chelicerata</taxon>
        <taxon>Arachnida</taxon>
        <taxon>Araneae</taxon>
        <taxon>Araneomorphae</taxon>
        <taxon>Entelegynae</taxon>
        <taxon>Araneoidea</taxon>
        <taxon>Araneidae</taxon>
        <taxon>Araneus</taxon>
    </lineage>
</organism>
<dbReference type="EMBL" id="BGPR01000946">
    <property type="protein sequence ID" value="GBM40861.1"/>
    <property type="molecule type" value="Genomic_DNA"/>
</dbReference>
<keyword evidence="2" id="KW-1185">Reference proteome</keyword>
<dbReference type="AlphaFoldDB" id="A0A4Y2FHY5"/>
<protein>
    <submittedName>
        <fullName evidence="1">Uncharacterized protein</fullName>
    </submittedName>
</protein>
<accession>A0A4Y2FHY5</accession>
<name>A0A4Y2FHY5_ARAVE</name>
<proteinExistence type="predicted"/>
<comment type="caution">
    <text evidence="1">The sequence shown here is derived from an EMBL/GenBank/DDBJ whole genome shotgun (WGS) entry which is preliminary data.</text>
</comment>
<reference evidence="1 2" key="1">
    <citation type="journal article" date="2019" name="Sci. Rep.">
        <title>Orb-weaving spider Araneus ventricosus genome elucidates the spidroin gene catalogue.</title>
        <authorList>
            <person name="Kono N."/>
            <person name="Nakamura H."/>
            <person name="Ohtoshi R."/>
            <person name="Moran D.A.P."/>
            <person name="Shinohara A."/>
            <person name="Yoshida Y."/>
            <person name="Fujiwara M."/>
            <person name="Mori M."/>
            <person name="Tomita M."/>
            <person name="Arakawa K."/>
        </authorList>
    </citation>
    <scope>NUCLEOTIDE SEQUENCE [LARGE SCALE GENOMIC DNA]</scope>
</reference>